<dbReference type="Proteomes" id="UP000325516">
    <property type="component" value="Chromosome"/>
</dbReference>
<evidence type="ECO:0000313" key="1">
    <source>
        <dbReference type="EMBL" id="QEW03159.1"/>
    </source>
</evidence>
<evidence type="ECO:0000313" key="2">
    <source>
        <dbReference type="Proteomes" id="UP000325516"/>
    </source>
</evidence>
<dbReference type="AlphaFoldDB" id="A0A5J6L3H8"/>
<protein>
    <submittedName>
        <fullName evidence="1">Uncharacterized protein</fullName>
    </submittedName>
</protein>
<proteinExistence type="predicted"/>
<reference evidence="2" key="1">
    <citation type="submission" date="2019-09" db="EMBL/GenBank/DDBJ databases">
        <title>Mumia zhuanghuii sp. nov. isolated from the intestinal contents of plateau pika (Ochotona curzoniae) in the Qinghai-Tibet plateau of China.</title>
        <authorList>
            <person name="Tian Z."/>
        </authorList>
    </citation>
    <scope>NUCLEOTIDE SEQUENCE [LARGE SCALE GENOMIC DNA]</scope>
    <source>
        <strain evidence="2">L-031</strain>
    </source>
</reference>
<keyword evidence="2" id="KW-1185">Reference proteome</keyword>
<organism evidence="1 2">
    <name type="scientific">Microbacterium lushaniae</name>
    <dbReference type="NCBI Taxonomy" id="2614639"/>
    <lineage>
        <taxon>Bacteria</taxon>
        <taxon>Bacillati</taxon>
        <taxon>Actinomycetota</taxon>
        <taxon>Actinomycetes</taxon>
        <taxon>Micrococcales</taxon>
        <taxon>Microbacteriaceae</taxon>
        <taxon>Microbacterium</taxon>
    </lineage>
</organism>
<dbReference type="RefSeq" id="WP_150924640.1">
    <property type="nucleotide sequence ID" value="NZ_CP044232.1"/>
</dbReference>
<dbReference type="EMBL" id="CP044232">
    <property type="protein sequence ID" value="QEW03159.1"/>
    <property type="molecule type" value="Genomic_DNA"/>
</dbReference>
<name>A0A5J6L3H8_9MICO</name>
<dbReference type="KEGG" id="mlz:F6J85_08590"/>
<sequence length="104" mass="12110">MGTNRRYAHRVDARMDDRILERVSHDGPLQTLTPGELELDRHPLTITPIPEPVRAWVRFGETPVRVDAEALRWTPRAIGIRFRVGEREVRTWVWASAVDRDTSR</sequence>
<gene>
    <name evidence="1" type="ORF">F6J85_08590</name>
</gene>
<accession>A0A5J6L3H8</accession>